<dbReference type="GO" id="GO:0005737">
    <property type="term" value="C:cytoplasm"/>
    <property type="evidence" value="ECO:0007669"/>
    <property type="project" value="TreeGrafter"/>
</dbReference>
<dbReference type="InterPro" id="IPR005026">
    <property type="entry name" value="SAPAP"/>
</dbReference>
<feature type="region of interest" description="Disordered" evidence="2">
    <location>
        <begin position="156"/>
        <end position="216"/>
    </location>
</feature>
<dbReference type="GO" id="GO:0051382">
    <property type="term" value="P:kinetochore assembly"/>
    <property type="evidence" value="ECO:0007669"/>
    <property type="project" value="TreeGrafter"/>
</dbReference>
<dbReference type="GO" id="GO:0007052">
    <property type="term" value="P:mitotic spindle organization"/>
    <property type="evidence" value="ECO:0007669"/>
    <property type="project" value="TreeGrafter"/>
</dbReference>
<dbReference type="GO" id="GO:0005634">
    <property type="term" value="C:nucleus"/>
    <property type="evidence" value="ECO:0007669"/>
    <property type="project" value="TreeGrafter"/>
</dbReference>
<dbReference type="Pfam" id="PF03359">
    <property type="entry name" value="GKAP"/>
    <property type="match status" value="1"/>
</dbReference>
<dbReference type="GO" id="GO:0051642">
    <property type="term" value="P:centrosome localization"/>
    <property type="evidence" value="ECO:0007669"/>
    <property type="project" value="TreeGrafter"/>
</dbReference>
<accession>A0A131Y9J3</accession>
<dbReference type="GO" id="GO:0008017">
    <property type="term" value="F:microtubule binding"/>
    <property type="evidence" value="ECO:0007669"/>
    <property type="project" value="TreeGrafter"/>
</dbReference>
<dbReference type="EMBL" id="GEFM01000249">
    <property type="protein sequence ID" value="JAP75547.1"/>
    <property type="molecule type" value="mRNA"/>
</dbReference>
<organism evidence="3">
    <name type="scientific">Ixodes ricinus</name>
    <name type="common">Common tick</name>
    <name type="synonym">Acarus ricinus</name>
    <dbReference type="NCBI Taxonomy" id="34613"/>
    <lineage>
        <taxon>Eukaryota</taxon>
        <taxon>Metazoa</taxon>
        <taxon>Ecdysozoa</taxon>
        <taxon>Arthropoda</taxon>
        <taxon>Chelicerata</taxon>
        <taxon>Arachnida</taxon>
        <taxon>Acari</taxon>
        <taxon>Parasitiformes</taxon>
        <taxon>Ixodida</taxon>
        <taxon>Ixodoidea</taxon>
        <taxon>Ixodidae</taxon>
        <taxon>Ixodinae</taxon>
        <taxon>Ixodes</taxon>
    </lineage>
</organism>
<name>A0A131Y9J3_IXORI</name>
<protein>
    <submittedName>
        <fullName evidence="3">Putative guanylate-kinase-associated protein</fullName>
    </submittedName>
</protein>
<dbReference type="PANTHER" id="PTHR12353">
    <property type="entry name" value="DISKS LARGE-ASSOCIATED PROTEIN DAP SAP90/PSD-95-ASSOCIATED PROTEIN"/>
    <property type="match status" value="1"/>
</dbReference>
<keyword evidence="3" id="KW-0418">Kinase</keyword>
<evidence type="ECO:0000313" key="3">
    <source>
        <dbReference type="EMBL" id="JAP75547.1"/>
    </source>
</evidence>
<dbReference type="AlphaFoldDB" id="A0A131Y9J3"/>
<reference evidence="3" key="1">
    <citation type="submission" date="2016-02" db="EMBL/GenBank/DDBJ databases">
        <title>RNAseq analyses of the midgut from blood- or serum-fed Ixodes ricinus ticks.</title>
        <authorList>
            <person name="Perner J."/>
            <person name="Provaznik J."/>
            <person name="Schrenkova J."/>
            <person name="Urbanova V."/>
            <person name="Ribeiro J.M."/>
            <person name="Kopacek P."/>
        </authorList>
    </citation>
    <scope>NUCLEOTIDE SEQUENCE</scope>
    <source>
        <tissue evidence="3">Gut</tissue>
    </source>
</reference>
<dbReference type="GO" id="GO:0031616">
    <property type="term" value="C:spindle pole centrosome"/>
    <property type="evidence" value="ECO:0007669"/>
    <property type="project" value="TreeGrafter"/>
</dbReference>
<proteinExistence type="evidence at transcript level"/>
<dbReference type="GO" id="GO:0007346">
    <property type="term" value="P:regulation of mitotic cell cycle"/>
    <property type="evidence" value="ECO:0007669"/>
    <property type="project" value="TreeGrafter"/>
</dbReference>
<sequence length="216" mass="24234">MALTVAYFRDLLVKETERLLGLCERWDRVLESTSDMNDEAQGSIRTTTGQARLLMNQRFAQFRGLVNDCENHSGEKEVTCDDLQGFWEMVYFQVEDVDRKFEALTELQENNWSLVEQKAPSKKAQRPKVKCVKRLQCDRPQNERLAAAKKRLAEAKARMAGSTNPPQPCATGDKENGEVIVLTPGKPAGGRLSAVKTPRGLKRTPKPLSKALKSAN</sequence>
<keyword evidence="3" id="KW-0808">Transferase</keyword>
<comment type="similarity">
    <text evidence="1">Belongs to the SAPAP family.</text>
</comment>
<dbReference type="GO" id="GO:0016301">
    <property type="term" value="F:kinase activity"/>
    <property type="evidence" value="ECO:0007669"/>
    <property type="project" value="UniProtKB-KW"/>
</dbReference>
<evidence type="ECO:0000256" key="1">
    <source>
        <dbReference type="ARBA" id="ARBA00008839"/>
    </source>
</evidence>
<dbReference type="GO" id="GO:0007059">
    <property type="term" value="P:chromosome segregation"/>
    <property type="evidence" value="ECO:0007669"/>
    <property type="project" value="TreeGrafter"/>
</dbReference>
<dbReference type="PANTHER" id="PTHR12353:SF1">
    <property type="entry name" value="DISKS LARGE-ASSOCIATED PROTEIN 5"/>
    <property type="match status" value="1"/>
</dbReference>
<evidence type="ECO:0000256" key="2">
    <source>
        <dbReference type="SAM" id="MobiDB-lite"/>
    </source>
</evidence>
<dbReference type="GO" id="GO:0023052">
    <property type="term" value="P:signaling"/>
    <property type="evidence" value="ECO:0007669"/>
    <property type="project" value="InterPro"/>
</dbReference>